<keyword evidence="7" id="KW-1185">Reference proteome</keyword>
<dbReference type="InterPro" id="IPR001806">
    <property type="entry name" value="Small_GTPase"/>
</dbReference>
<dbReference type="Pfam" id="PF00071">
    <property type="entry name" value="Ras"/>
    <property type="match status" value="1"/>
</dbReference>
<keyword evidence="3 4" id="KW-0547">Nucleotide-binding</keyword>
<dbReference type="GO" id="GO:0005886">
    <property type="term" value="C:plasma membrane"/>
    <property type="evidence" value="ECO:0007669"/>
    <property type="project" value="TreeGrafter"/>
</dbReference>
<dbReference type="PRINTS" id="PR00449">
    <property type="entry name" value="RASTRNSFRMNG"/>
</dbReference>
<dbReference type="GO" id="GO:0005246">
    <property type="term" value="F:calcium channel regulator activity"/>
    <property type="evidence" value="ECO:0007669"/>
    <property type="project" value="TreeGrafter"/>
</dbReference>
<dbReference type="AlphaFoldDB" id="A0AAQ4PKG9"/>
<dbReference type="PANTHER" id="PTHR45775">
    <property type="entry name" value="RAD, GEM/KIR FAMILY MEMBER 2, ISOFORM C"/>
    <property type="match status" value="1"/>
</dbReference>
<dbReference type="InterPro" id="IPR027417">
    <property type="entry name" value="P-loop_NTPase"/>
</dbReference>
<dbReference type="InterPro" id="IPR051641">
    <property type="entry name" value="RGK_GTP-binding_reg"/>
</dbReference>
<dbReference type="PROSITE" id="PS51419">
    <property type="entry name" value="RAB"/>
    <property type="match status" value="1"/>
</dbReference>
<dbReference type="CDD" id="cd04148">
    <property type="entry name" value="RGK"/>
    <property type="match status" value="1"/>
</dbReference>
<dbReference type="PROSITE" id="PS51421">
    <property type="entry name" value="RAS"/>
    <property type="match status" value="1"/>
</dbReference>
<evidence type="ECO:0000256" key="3">
    <source>
        <dbReference type="ARBA" id="ARBA00022741"/>
    </source>
</evidence>
<keyword evidence="2" id="KW-0597">Phosphoprotein</keyword>
<dbReference type="PANTHER" id="PTHR45775:SF4">
    <property type="entry name" value="GTP-BINDING PROTEIN GEM"/>
    <property type="match status" value="1"/>
</dbReference>
<dbReference type="SMART" id="SM00175">
    <property type="entry name" value="RAB"/>
    <property type="match status" value="1"/>
</dbReference>
<comment type="subunit">
    <text evidence="4">Interacts with Calmodulin.</text>
</comment>
<dbReference type="InterPro" id="IPR017358">
    <property type="entry name" value="RGK"/>
</dbReference>
<evidence type="ECO:0000256" key="5">
    <source>
        <dbReference type="SAM" id="MobiDB-lite"/>
    </source>
</evidence>
<accession>A0AAQ4PKG9</accession>
<dbReference type="SMART" id="SM00173">
    <property type="entry name" value="RAS"/>
    <property type="match status" value="1"/>
</dbReference>
<dbReference type="PIRSF" id="PIRSF038017">
    <property type="entry name" value="GTP-binding_GEM"/>
    <property type="match status" value="1"/>
</dbReference>
<dbReference type="GO" id="GO:0005525">
    <property type="term" value="F:GTP binding"/>
    <property type="evidence" value="ECO:0007669"/>
    <property type="project" value="UniProtKB-UniRule"/>
</dbReference>
<dbReference type="NCBIfam" id="TIGR00231">
    <property type="entry name" value="small_GTP"/>
    <property type="match status" value="1"/>
</dbReference>
<comment type="similarity">
    <text evidence="1 4">Belongs to the small GTPase superfamily. RGK family.</text>
</comment>
<evidence type="ECO:0000256" key="4">
    <source>
        <dbReference type="PIRNR" id="PIRNR038017"/>
    </source>
</evidence>
<keyword evidence="4" id="KW-0342">GTP-binding</keyword>
<reference evidence="6" key="3">
    <citation type="submission" date="2025-09" db="UniProtKB">
        <authorList>
            <consortium name="Ensembl"/>
        </authorList>
    </citation>
    <scope>IDENTIFICATION</scope>
</reference>
<keyword evidence="4" id="KW-0112">Calmodulin-binding</keyword>
<evidence type="ECO:0000313" key="7">
    <source>
        <dbReference type="Proteomes" id="UP000007635"/>
    </source>
</evidence>
<feature type="region of interest" description="Disordered" evidence="5">
    <location>
        <begin position="42"/>
        <end position="80"/>
    </location>
</feature>
<dbReference type="SUPFAM" id="SSF52540">
    <property type="entry name" value="P-loop containing nucleoside triphosphate hydrolases"/>
    <property type="match status" value="1"/>
</dbReference>
<feature type="compositionally biased region" description="Low complexity" evidence="5">
    <location>
        <begin position="60"/>
        <end position="74"/>
    </location>
</feature>
<dbReference type="GO" id="GO:0005516">
    <property type="term" value="F:calmodulin binding"/>
    <property type="evidence" value="ECO:0007669"/>
    <property type="project" value="UniProtKB-UniRule"/>
</dbReference>
<proteinExistence type="inferred from homology"/>
<dbReference type="GO" id="GO:0003924">
    <property type="term" value="F:GTPase activity"/>
    <property type="evidence" value="ECO:0007669"/>
    <property type="project" value="UniProtKB-UniRule"/>
</dbReference>
<dbReference type="Proteomes" id="UP000007635">
    <property type="component" value="Chromosome XX"/>
</dbReference>
<dbReference type="GeneTree" id="ENSGT00940000157655"/>
<dbReference type="SMART" id="SM00174">
    <property type="entry name" value="RHO"/>
    <property type="match status" value="1"/>
</dbReference>
<dbReference type="Ensembl" id="ENSGACT00000072981.1">
    <property type="protein sequence ID" value="ENSGACP00000038923.1"/>
    <property type="gene ID" value="ENSGACG00000009118.2"/>
</dbReference>
<dbReference type="Gene3D" id="3.40.50.300">
    <property type="entry name" value="P-loop containing nucleotide triphosphate hydrolases"/>
    <property type="match status" value="2"/>
</dbReference>
<sequence>MLSSVRRHSLRLQNELHRWSICDPGSQLLSDGRLLARGPACMSRSKSCTGSAEESDGSRRSWSSSDSVRSTDSSGDAGRAPGGPYRVVLLGASGVGKTAFSSIFAGAADSMDSDDCELCADEVCEKKIEVDGEAATITLLDTSDAETDDGPAREHYMQTGDAYLLLYSVTDRASFLRASELRITLRRFRPAQHTPIILVGNKCDLARRREVSVNGEETQRFLCVDEVRPLSDMQVPTVALSVSEGRACAAVFDCKFIETSAAVQHNIWEAFHGMVRQLRLRRDSKEANRRRRHTYCNARRESLPMKAKRFLDKVMAKNNPSVAFWLKSKSCHDLSVL</sequence>
<reference evidence="6" key="2">
    <citation type="submission" date="2025-08" db="UniProtKB">
        <authorList>
            <consortium name="Ensembl"/>
        </authorList>
    </citation>
    <scope>IDENTIFICATION</scope>
</reference>
<evidence type="ECO:0000313" key="6">
    <source>
        <dbReference type="Ensembl" id="ENSGACP00000038923.1"/>
    </source>
</evidence>
<dbReference type="InterPro" id="IPR005225">
    <property type="entry name" value="Small_GTP-bd"/>
</dbReference>
<name>A0AAQ4PKG9_GASAC</name>
<evidence type="ECO:0000256" key="1">
    <source>
        <dbReference type="ARBA" id="ARBA00008846"/>
    </source>
</evidence>
<evidence type="ECO:0000256" key="2">
    <source>
        <dbReference type="ARBA" id="ARBA00022553"/>
    </source>
</evidence>
<organism evidence="6 7">
    <name type="scientific">Gasterosteus aculeatus aculeatus</name>
    <name type="common">three-spined stickleback</name>
    <dbReference type="NCBI Taxonomy" id="481459"/>
    <lineage>
        <taxon>Eukaryota</taxon>
        <taxon>Metazoa</taxon>
        <taxon>Chordata</taxon>
        <taxon>Craniata</taxon>
        <taxon>Vertebrata</taxon>
        <taxon>Euteleostomi</taxon>
        <taxon>Actinopterygii</taxon>
        <taxon>Neopterygii</taxon>
        <taxon>Teleostei</taxon>
        <taxon>Neoteleostei</taxon>
        <taxon>Acanthomorphata</taxon>
        <taxon>Eupercaria</taxon>
        <taxon>Perciformes</taxon>
        <taxon>Cottioidei</taxon>
        <taxon>Gasterosteales</taxon>
        <taxon>Gasterosteidae</taxon>
        <taxon>Gasterosteus</taxon>
    </lineage>
</organism>
<protein>
    <recommendedName>
        <fullName evidence="4">GTP-binding protein</fullName>
    </recommendedName>
</protein>
<reference evidence="6 7" key="1">
    <citation type="journal article" date="2021" name="G3 (Bethesda)">
        <title>Improved contiguity of the threespine stickleback genome using long-read sequencing.</title>
        <authorList>
            <person name="Nath S."/>
            <person name="Shaw D.E."/>
            <person name="White M.A."/>
        </authorList>
    </citation>
    <scope>NUCLEOTIDE SEQUENCE [LARGE SCALE GENOMIC DNA]</scope>
    <source>
        <strain evidence="6 7">Lake Benthic</strain>
    </source>
</reference>